<evidence type="ECO:0000256" key="1">
    <source>
        <dbReference type="SAM" id="MobiDB-lite"/>
    </source>
</evidence>
<dbReference type="EMBL" id="CP027860">
    <property type="protein sequence ID" value="AVP96396.1"/>
    <property type="molecule type" value="Genomic_DNA"/>
</dbReference>
<feature type="signal peptide" evidence="2">
    <location>
        <begin position="1"/>
        <end position="26"/>
    </location>
</feature>
<feature type="chain" id="PRO_5015117314" description="Cytochrome c domain-containing protein" evidence="2">
    <location>
        <begin position="27"/>
        <end position="479"/>
    </location>
</feature>
<evidence type="ECO:0008006" key="5">
    <source>
        <dbReference type="Google" id="ProtNLM"/>
    </source>
</evidence>
<keyword evidence="2" id="KW-0732">Signal</keyword>
<feature type="region of interest" description="Disordered" evidence="1">
    <location>
        <begin position="458"/>
        <end position="479"/>
    </location>
</feature>
<reference evidence="3 4" key="2">
    <citation type="submission" date="2018-03" db="EMBL/GenBank/DDBJ databases">
        <authorList>
            <person name="Keele B.F."/>
        </authorList>
    </citation>
    <scope>NUCLEOTIDE SEQUENCE [LARGE SCALE GENOMIC DNA]</scope>
    <source>
        <strain evidence="3 4">D13</strain>
    </source>
</reference>
<accession>A0A2P1PNI7</accession>
<dbReference type="KEGG" id="xba:C7S18_03950"/>
<proteinExistence type="predicted"/>
<reference evidence="3 4" key="1">
    <citation type="submission" date="2018-03" db="EMBL/GenBank/DDBJ databases">
        <title>Ahniella affigens gen. nov., sp. nov., a gammaproteobacterium isolated from sandy soil near a stream.</title>
        <authorList>
            <person name="Ko Y."/>
            <person name="Kim J.-H."/>
        </authorList>
    </citation>
    <scope>NUCLEOTIDE SEQUENCE [LARGE SCALE GENOMIC DNA]</scope>
    <source>
        <strain evidence="3 4">D13</strain>
    </source>
</reference>
<keyword evidence="4" id="KW-1185">Reference proteome</keyword>
<dbReference type="OrthoDB" id="280897at2"/>
<organism evidence="3 4">
    <name type="scientific">Ahniella affigens</name>
    <dbReference type="NCBI Taxonomy" id="2021234"/>
    <lineage>
        <taxon>Bacteria</taxon>
        <taxon>Pseudomonadati</taxon>
        <taxon>Pseudomonadota</taxon>
        <taxon>Gammaproteobacteria</taxon>
        <taxon>Lysobacterales</taxon>
        <taxon>Rhodanobacteraceae</taxon>
        <taxon>Ahniella</taxon>
    </lineage>
</organism>
<dbReference type="RefSeq" id="WP_106890325.1">
    <property type="nucleotide sequence ID" value="NZ_CP027860.1"/>
</dbReference>
<evidence type="ECO:0000256" key="2">
    <source>
        <dbReference type="SAM" id="SignalP"/>
    </source>
</evidence>
<feature type="compositionally biased region" description="Polar residues" evidence="1">
    <location>
        <begin position="458"/>
        <end position="468"/>
    </location>
</feature>
<dbReference type="Proteomes" id="UP000241074">
    <property type="component" value="Chromosome"/>
</dbReference>
<protein>
    <recommendedName>
        <fullName evidence="5">Cytochrome c domain-containing protein</fullName>
    </recommendedName>
</protein>
<evidence type="ECO:0000313" key="3">
    <source>
        <dbReference type="EMBL" id="AVP96396.1"/>
    </source>
</evidence>
<gene>
    <name evidence="3" type="ORF">C7S18_03950</name>
</gene>
<name>A0A2P1PNI7_9GAMM</name>
<sequence>MNRFSASGLAGVIALAVALGPSPAKAANASLKYVDTACSISPTEFSTWFASGSITDNGSVTFADSVSFPLQNTKCDFYKWAHQMFLWITSPAGGSIVLDSPVFFDVNFNSGGNAVYVPNTFGKMNNAFALRGTKPQKIQPGGQAGGGDTLLSLNDSLVYFGVHANDVYAWFNTAVSNGALPATTPFPSSQSELNAIVQYAAQNGATLPDANALTMELKTAWVDAATVSNLDEYITITSVVPNYQKTSTTQWTIDPKMPSIPKTLALVGIHVVGPVNGHPEMVWATFEHHRNAPDNDFYFEPRFTPPTPLLVPFDSSGTWTFMSNGGSRDGALVAQMTVDGSTGNINATAGNTISQNNVYRVNPWGNAPTPASAENNSELISLNGDIIAMLTMVNDMRANYFQVGGVWTNNGSIPSSPTDSHLVGSLLLANATMETYHQKGSATPDMGCFGCHQSTTSTGTSHLFSPSNVPLVPPASNKQ</sequence>
<evidence type="ECO:0000313" key="4">
    <source>
        <dbReference type="Proteomes" id="UP000241074"/>
    </source>
</evidence>
<dbReference type="AlphaFoldDB" id="A0A2P1PNI7"/>